<gene>
    <name evidence="1" type="ORF">DPEC_G00224630</name>
</gene>
<accession>A0ACC2G0K3</accession>
<dbReference type="EMBL" id="CM055746">
    <property type="protein sequence ID" value="KAJ7997025.1"/>
    <property type="molecule type" value="Genomic_DNA"/>
</dbReference>
<evidence type="ECO:0000313" key="2">
    <source>
        <dbReference type="Proteomes" id="UP001157502"/>
    </source>
</evidence>
<comment type="caution">
    <text evidence="1">The sequence shown here is derived from an EMBL/GenBank/DDBJ whole genome shotgun (WGS) entry which is preliminary data.</text>
</comment>
<dbReference type="Proteomes" id="UP001157502">
    <property type="component" value="Chromosome 19"/>
</dbReference>
<name>A0ACC2G0K3_DALPE</name>
<reference evidence="1" key="1">
    <citation type="submission" date="2021-05" db="EMBL/GenBank/DDBJ databases">
        <authorList>
            <person name="Pan Q."/>
            <person name="Jouanno E."/>
            <person name="Zahm M."/>
            <person name="Klopp C."/>
            <person name="Cabau C."/>
            <person name="Louis A."/>
            <person name="Berthelot C."/>
            <person name="Parey E."/>
            <person name="Roest Crollius H."/>
            <person name="Montfort J."/>
            <person name="Robinson-Rechavi M."/>
            <person name="Bouchez O."/>
            <person name="Lampietro C."/>
            <person name="Lopez Roques C."/>
            <person name="Donnadieu C."/>
            <person name="Postlethwait J."/>
            <person name="Bobe J."/>
            <person name="Dillon D."/>
            <person name="Chandos A."/>
            <person name="von Hippel F."/>
            <person name="Guiguen Y."/>
        </authorList>
    </citation>
    <scope>NUCLEOTIDE SEQUENCE</scope>
    <source>
        <strain evidence="1">YG-Jan2019</strain>
    </source>
</reference>
<organism evidence="1 2">
    <name type="scientific">Dallia pectoralis</name>
    <name type="common">Alaska blackfish</name>
    <dbReference type="NCBI Taxonomy" id="75939"/>
    <lineage>
        <taxon>Eukaryota</taxon>
        <taxon>Metazoa</taxon>
        <taxon>Chordata</taxon>
        <taxon>Craniata</taxon>
        <taxon>Vertebrata</taxon>
        <taxon>Euteleostomi</taxon>
        <taxon>Actinopterygii</taxon>
        <taxon>Neopterygii</taxon>
        <taxon>Teleostei</taxon>
        <taxon>Protacanthopterygii</taxon>
        <taxon>Esociformes</taxon>
        <taxon>Umbridae</taxon>
        <taxon>Dallia</taxon>
    </lineage>
</organism>
<keyword evidence="2" id="KW-1185">Reference proteome</keyword>
<sequence>MWGRITQTDLPLYLPSSHQIPQSGWITRPASEINSWFEGTEAKGRRLHAPAALEIPRHGPAHSQGARRRGSTGNHWPGSKSLAEVECWATVAGEDTIQKPLPLTWAR</sequence>
<evidence type="ECO:0000313" key="1">
    <source>
        <dbReference type="EMBL" id="KAJ7997025.1"/>
    </source>
</evidence>
<proteinExistence type="predicted"/>
<protein>
    <submittedName>
        <fullName evidence="1">Uncharacterized protein</fullName>
    </submittedName>
</protein>